<dbReference type="Pfam" id="PF07171">
    <property type="entry name" value="MlrC_C"/>
    <property type="match status" value="1"/>
</dbReference>
<evidence type="ECO:0000259" key="1">
    <source>
        <dbReference type="Pfam" id="PF07171"/>
    </source>
</evidence>
<evidence type="ECO:0000313" key="4">
    <source>
        <dbReference type="Proteomes" id="UP001165079"/>
    </source>
</evidence>
<accession>A0A9W6WAQ9</accession>
<dbReference type="PIRSF" id="PIRSF012702">
    <property type="entry name" value="UCP012702"/>
    <property type="match status" value="1"/>
</dbReference>
<dbReference type="InterPro" id="IPR010799">
    <property type="entry name" value="MlrC_C"/>
</dbReference>
<dbReference type="Pfam" id="PF07364">
    <property type="entry name" value="DUF1485"/>
    <property type="match status" value="1"/>
</dbReference>
<dbReference type="Proteomes" id="UP001165079">
    <property type="component" value="Unassembled WGS sequence"/>
</dbReference>
<gene>
    <name evidence="3" type="ORF">Afil01_36530</name>
</gene>
<organism evidence="3 4">
    <name type="scientific">Actinorhabdospora filicis</name>
    <dbReference type="NCBI Taxonomy" id="1785913"/>
    <lineage>
        <taxon>Bacteria</taxon>
        <taxon>Bacillati</taxon>
        <taxon>Actinomycetota</taxon>
        <taxon>Actinomycetes</taxon>
        <taxon>Micromonosporales</taxon>
        <taxon>Micromonosporaceae</taxon>
        <taxon>Actinorhabdospora</taxon>
    </lineage>
</organism>
<evidence type="ECO:0000259" key="2">
    <source>
        <dbReference type="Pfam" id="PF07364"/>
    </source>
</evidence>
<sequence>MITSPRIAVGGVHIESSTFSPHRAADADFTVTRDADLLARYDALPTGLSPHARWVPLVHARALPGGAVTAEFWKKISTELLDRLAAAHAAEPLDGVYLDIHGAMSVEGVTDAEGELAEAVRAIVGPDVLVSASMDPHGNVSRKLAENLDLATSHRMSPHEDWLLTMQRAQDNLVACLREGVRPRKAWVTVPVLLGGEKACTRDEPAKGLYGALPAIEALDGVIDAAIWIGYAWADEPRCKAAVLVTGTDAGLIAAKARELARGWWEARGDFGFSTRTADADGAIAEAMESSERPFFISDSGDNPTAGGSGDVPYTLTRLLAHPGLAAGDKSAIWASVVAPEAVAVCVAAGLGGRVDVEVGGALGYAGGASVPLSGTVTSILRDDATGGDLAVVTSGGVHAILTSRRKPYHYVSDFTELGLDIAAVDAVVVKIGYLVPDLFDAAADWILALTPGGVDQDIVRLGHGGVVRPIYPLDAGMGEPDLTPVVW</sequence>
<dbReference type="AlphaFoldDB" id="A0A9W6WAQ9"/>
<name>A0A9W6WAQ9_9ACTN</name>
<keyword evidence="4" id="KW-1185">Reference proteome</keyword>
<proteinExistence type="predicted"/>
<comment type="caution">
    <text evidence="3">The sequence shown here is derived from an EMBL/GenBank/DDBJ whole genome shotgun (WGS) entry which is preliminary data.</text>
</comment>
<protein>
    <submittedName>
        <fullName evidence="3">Microcystin degradation protein MlrC</fullName>
    </submittedName>
</protein>
<dbReference type="RefSeq" id="WP_285663983.1">
    <property type="nucleotide sequence ID" value="NZ_BSTX01000002.1"/>
</dbReference>
<dbReference type="InterPro" id="IPR015995">
    <property type="entry name" value="MlrC_N"/>
</dbReference>
<reference evidence="3" key="1">
    <citation type="submission" date="2023-03" db="EMBL/GenBank/DDBJ databases">
        <title>Actinorhabdospora filicis NBRC 111898.</title>
        <authorList>
            <person name="Ichikawa N."/>
            <person name="Sato H."/>
            <person name="Tonouchi N."/>
        </authorList>
    </citation>
    <scope>NUCLEOTIDE SEQUENCE</scope>
    <source>
        <strain evidence="3">NBRC 111898</strain>
    </source>
</reference>
<evidence type="ECO:0000313" key="3">
    <source>
        <dbReference type="EMBL" id="GLZ78846.1"/>
    </source>
</evidence>
<feature type="domain" description="Microcystin LR degradation protein MlrC C-terminal" evidence="1">
    <location>
        <begin position="297"/>
        <end position="464"/>
    </location>
</feature>
<dbReference type="InterPro" id="IPR009197">
    <property type="entry name" value="MlrC"/>
</dbReference>
<dbReference type="EMBL" id="BSTX01000002">
    <property type="protein sequence ID" value="GLZ78846.1"/>
    <property type="molecule type" value="Genomic_DNA"/>
</dbReference>
<feature type="domain" description="Microcystin LR degradation protein MlrC N-terminal" evidence="2">
    <location>
        <begin position="6"/>
        <end position="288"/>
    </location>
</feature>